<feature type="signal peptide" evidence="6">
    <location>
        <begin position="1"/>
        <end position="17"/>
    </location>
</feature>
<evidence type="ECO:0000313" key="8">
    <source>
        <dbReference type="EMBL" id="VEN42747.1"/>
    </source>
</evidence>
<evidence type="ECO:0000256" key="1">
    <source>
        <dbReference type="ARBA" id="ARBA00005964"/>
    </source>
</evidence>
<dbReference type="Proteomes" id="UP000410492">
    <property type="component" value="Unassembled WGS sequence"/>
</dbReference>
<dbReference type="AlphaFoldDB" id="A0A653C489"/>
<organism evidence="8 9">
    <name type="scientific">Callosobruchus maculatus</name>
    <name type="common">Southern cowpea weevil</name>
    <name type="synonym">Pulse bruchid</name>
    <dbReference type="NCBI Taxonomy" id="64391"/>
    <lineage>
        <taxon>Eukaryota</taxon>
        <taxon>Metazoa</taxon>
        <taxon>Ecdysozoa</taxon>
        <taxon>Arthropoda</taxon>
        <taxon>Hexapoda</taxon>
        <taxon>Insecta</taxon>
        <taxon>Pterygota</taxon>
        <taxon>Neoptera</taxon>
        <taxon>Endopterygota</taxon>
        <taxon>Coleoptera</taxon>
        <taxon>Polyphaga</taxon>
        <taxon>Cucujiformia</taxon>
        <taxon>Chrysomeloidea</taxon>
        <taxon>Chrysomelidae</taxon>
        <taxon>Bruchinae</taxon>
        <taxon>Bruchini</taxon>
        <taxon>Callosobruchus</taxon>
    </lineage>
</organism>
<keyword evidence="5" id="KW-0325">Glycoprotein</keyword>
<keyword evidence="9" id="KW-1185">Reference proteome</keyword>
<evidence type="ECO:0000256" key="6">
    <source>
        <dbReference type="RuleBase" id="RU361235"/>
    </source>
</evidence>
<keyword evidence="2" id="KW-0719">Serine esterase</keyword>
<dbReference type="InterPro" id="IPR029058">
    <property type="entry name" value="AB_hydrolase_fold"/>
</dbReference>
<name>A0A653C489_CALMS</name>
<feature type="chain" id="PRO_5031601470" description="Carboxylic ester hydrolase" evidence="6">
    <location>
        <begin position="18"/>
        <end position="541"/>
    </location>
</feature>
<evidence type="ECO:0000256" key="4">
    <source>
        <dbReference type="ARBA" id="ARBA00023157"/>
    </source>
</evidence>
<dbReference type="InterPro" id="IPR002018">
    <property type="entry name" value="CarbesteraseB"/>
</dbReference>
<keyword evidence="4" id="KW-1015">Disulfide bond</keyword>
<dbReference type="InterPro" id="IPR019826">
    <property type="entry name" value="Carboxylesterase_B_AS"/>
</dbReference>
<dbReference type="InterPro" id="IPR050309">
    <property type="entry name" value="Type-B_Carboxylest/Lipase"/>
</dbReference>
<evidence type="ECO:0000259" key="7">
    <source>
        <dbReference type="Pfam" id="PF00135"/>
    </source>
</evidence>
<evidence type="ECO:0000256" key="2">
    <source>
        <dbReference type="ARBA" id="ARBA00022487"/>
    </source>
</evidence>
<dbReference type="EMBL" id="CAACVG010006955">
    <property type="protein sequence ID" value="VEN42747.1"/>
    <property type="molecule type" value="Genomic_DNA"/>
</dbReference>
<proteinExistence type="inferred from homology"/>
<keyword evidence="3 6" id="KW-0378">Hydrolase</keyword>
<dbReference type="OrthoDB" id="3200163at2759"/>
<dbReference type="EC" id="3.1.1.-" evidence="6"/>
<gene>
    <name evidence="8" type="ORF">CALMAC_LOCUS6129</name>
</gene>
<dbReference type="SUPFAM" id="SSF53474">
    <property type="entry name" value="alpha/beta-Hydrolases"/>
    <property type="match status" value="1"/>
</dbReference>
<comment type="similarity">
    <text evidence="1 6">Belongs to the type-B carboxylesterase/lipase family.</text>
</comment>
<protein>
    <recommendedName>
        <fullName evidence="6">Carboxylic ester hydrolase</fullName>
        <ecNumber evidence="6">3.1.1.-</ecNumber>
    </recommendedName>
</protein>
<feature type="domain" description="Carboxylesterase type B" evidence="7">
    <location>
        <begin position="17"/>
        <end position="526"/>
    </location>
</feature>
<evidence type="ECO:0000256" key="5">
    <source>
        <dbReference type="ARBA" id="ARBA00023180"/>
    </source>
</evidence>
<accession>A0A653C489</accession>
<dbReference type="PANTHER" id="PTHR11559">
    <property type="entry name" value="CARBOXYLESTERASE"/>
    <property type="match status" value="1"/>
</dbReference>
<dbReference type="Pfam" id="PF00135">
    <property type="entry name" value="COesterase"/>
    <property type="match status" value="1"/>
</dbReference>
<sequence>MILPLVVLAFCGRLVASAVITLPNGRISGREDIVTTGTTKWSIYSYLGIPFAAPPVGRLRFQPPVPPQNWPGTLECKSNNRKCYQVGMNDKYETEDCLYINVFTKEAPNTRASQPVMVIFYGGAFKAGAATTYFRKVQHFVREGIVVVTLNNRVGPFGFLSTGDNILPGNMGLKDQQLALKWVQDNIHLFGGDKSQVTIIGQSAGGASVSFHLLSPKSSGLFRAAIARSGSALSAFGYQQNAILNAYGIANEIFPNFGNKSSQELLIALQSATAQQIDNTADKYNVFGPVVEPVHEGAFLSSPFHELAQRPPANNVPVLTGITSEEAIGKAADLNAVRHSANVYDFHPENMVDSCMNVDESKRKEAGVKIHASYTQGKLADDLAAMIRYDSDGRYAKPVIKYAQLQSQFTPVYFYMFSYHGKRGNNNVFVEGAGRVGHAEDNLYMYMDPEDPSFTSQLPPADIRAAKQYSTLAMNFIKFLNPTPSKDPLFQGLTVPTVTPQKVSYLNIDANLQILTGPREPAYSSWVEIYKQYARAPFVCF</sequence>
<dbReference type="GO" id="GO:0052689">
    <property type="term" value="F:carboxylic ester hydrolase activity"/>
    <property type="evidence" value="ECO:0007669"/>
    <property type="project" value="UniProtKB-KW"/>
</dbReference>
<keyword evidence="6" id="KW-0732">Signal</keyword>
<dbReference type="PROSITE" id="PS00122">
    <property type="entry name" value="CARBOXYLESTERASE_B_1"/>
    <property type="match status" value="1"/>
</dbReference>
<dbReference type="Gene3D" id="3.40.50.1820">
    <property type="entry name" value="alpha/beta hydrolase"/>
    <property type="match status" value="1"/>
</dbReference>
<evidence type="ECO:0000313" key="9">
    <source>
        <dbReference type="Proteomes" id="UP000410492"/>
    </source>
</evidence>
<evidence type="ECO:0000256" key="3">
    <source>
        <dbReference type="ARBA" id="ARBA00022801"/>
    </source>
</evidence>
<reference evidence="8 9" key="1">
    <citation type="submission" date="2019-01" db="EMBL/GenBank/DDBJ databases">
        <authorList>
            <person name="Sayadi A."/>
        </authorList>
    </citation>
    <scope>NUCLEOTIDE SEQUENCE [LARGE SCALE GENOMIC DNA]</scope>
</reference>